<feature type="signal peptide" evidence="1">
    <location>
        <begin position="1"/>
        <end position="26"/>
    </location>
</feature>
<evidence type="ECO:0000313" key="2">
    <source>
        <dbReference type="EMBL" id="RSZ59653.1"/>
    </source>
</evidence>
<dbReference type="SUPFAM" id="SSF81901">
    <property type="entry name" value="HCP-like"/>
    <property type="match status" value="2"/>
</dbReference>
<sequence>MTIALRPLFASVAAALILSGCVSAPATDPAAKPAVQYGILVSNGKLTEEGELRRDLGLEHSTAGRHAAAYAQWLPLAEQGHSESQFNIGLMLRDGLGVPADAAKSLEWTRKAAAASYPDAYLALGVRHANGSGVAKDPAEALRLWRQGAGLGDANSAFYAGQALFFGLDVPRDGPAGLKLLLQAAEADTPSVRAQSILGMIYLTGEDGVARDYAKARKWLSLAAAGEDSQAQHHLGVMYQFGRGGPADVRRAIAWYERAARQGNPAALNNLATFYKSGKNLPKDVKKAREYFERAHDGGNLDATVNLGDMLFMGRGAPADRDKAVALYKQAAEAANGPGQCRYARALRHGEGVSANADESAAWLAKAKAAKVACDTRQALAAFLK</sequence>
<dbReference type="InterPro" id="IPR052748">
    <property type="entry name" value="ISR_Activator"/>
</dbReference>
<organism evidence="2 3">
    <name type="scientific">Massilia atriviolacea</name>
    <dbReference type="NCBI Taxonomy" id="2495579"/>
    <lineage>
        <taxon>Bacteria</taxon>
        <taxon>Pseudomonadati</taxon>
        <taxon>Pseudomonadota</taxon>
        <taxon>Betaproteobacteria</taxon>
        <taxon>Burkholderiales</taxon>
        <taxon>Oxalobacteraceae</taxon>
        <taxon>Telluria group</taxon>
        <taxon>Massilia</taxon>
    </lineage>
</organism>
<dbReference type="PANTHER" id="PTHR45011:SF1">
    <property type="entry name" value="DAP3-BINDING CELL DEATH ENHANCER 1"/>
    <property type="match status" value="1"/>
</dbReference>
<dbReference type="InterPro" id="IPR011990">
    <property type="entry name" value="TPR-like_helical_dom_sf"/>
</dbReference>
<dbReference type="OrthoDB" id="5365194at2"/>
<dbReference type="Pfam" id="PF08238">
    <property type="entry name" value="Sel1"/>
    <property type="match status" value="8"/>
</dbReference>
<evidence type="ECO:0008006" key="4">
    <source>
        <dbReference type="Google" id="ProtNLM"/>
    </source>
</evidence>
<evidence type="ECO:0000313" key="3">
    <source>
        <dbReference type="Proteomes" id="UP000278085"/>
    </source>
</evidence>
<keyword evidence="1" id="KW-0732">Signal</keyword>
<dbReference type="RefSeq" id="WP_126073015.1">
    <property type="nucleotide sequence ID" value="NZ_CP051166.1"/>
</dbReference>
<dbReference type="InterPro" id="IPR006597">
    <property type="entry name" value="Sel1-like"/>
</dbReference>
<accession>A0A430HQ75</accession>
<protein>
    <recommendedName>
        <fullName evidence="4">Sel1 repeat family protein</fullName>
    </recommendedName>
</protein>
<feature type="chain" id="PRO_5019031808" description="Sel1 repeat family protein" evidence="1">
    <location>
        <begin position="27"/>
        <end position="385"/>
    </location>
</feature>
<dbReference type="PROSITE" id="PS51257">
    <property type="entry name" value="PROKAR_LIPOPROTEIN"/>
    <property type="match status" value="1"/>
</dbReference>
<reference evidence="2 3" key="1">
    <citation type="submission" date="2018-12" db="EMBL/GenBank/DDBJ databases">
        <authorList>
            <person name="Yang E."/>
        </authorList>
    </citation>
    <scope>NUCLEOTIDE SEQUENCE [LARGE SCALE GENOMIC DNA]</scope>
    <source>
        <strain evidence="2 3">SOD</strain>
    </source>
</reference>
<proteinExistence type="predicted"/>
<dbReference type="Proteomes" id="UP000278085">
    <property type="component" value="Unassembled WGS sequence"/>
</dbReference>
<dbReference type="AlphaFoldDB" id="A0A430HQ75"/>
<dbReference type="PANTHER" id="PTHR45011">
    <property type="entry name" value="DAP3-BINDING CELL DEATH ENHANCER 1"/>
    <property type="match status" value="1"/>
</dbReference>
<keyword evidence="3" id="KW-1185">Reference proteome</keyword>
<name>A0A430HQ75_9BURK</name>
<dbReference type="Gene3D" id="1.25.40.10">
    <property type="entry name" value="Tetratricopeptide repeat domain"/>
    <property type="match status" value="2"/>
</dbReference>
<comment type="caution">
    <text evidence="2">The sequence shown here is derived from an EMBL/GenBank/DDBJ whole genome shotgun (WGS) entry which is preliminary data.</text>
</comment>
<gene>
    <name evidence="2" type="ORF">EJB06_05495</name>
</gene>
<evidence type="ECO:0000256" key="1">
    <source>
        <dbReference type="SAM" id="SignalP"/>
    </source>
</evidence>
<dbReference type="EMBL" id="RXLQ01000003">
    <property type="protein sequence ID" value="RSZ59653.1"/>
    <property type="molecule type" value="Genomic_DNA"/>
</dbReference>
<dbReference type="SMART" id="SM00671">
    <property type="entry name" value="SEL1"/>
    <property type="match status" value="8"/>
</dbReference>